<name>A0A9W8P9D9_9AGAR</name>
<dbReference type="EMBL" id="JANVFU010000002">
    <property type="protein sequence ID" value="KAJ3749566.1"/>
    <property type="molecule type" value="Genomic_DNA"/>
</dbReference>
<keyword evidence="6" id="KW-1185">Reference proteome</keyword>
<sequence>MTTFLYDLSTTGAISFSDFINDPDNSFTRRLSEITQLRSRLRGFLKESKRTDGEKDYLTIIKIIDDYLPHLQGVINCVNDHELELKFEPVFSWRTTLSANFLNNSPRMTLQSLHAEHASSLLTYAFAHSNLARAIVANLGPYEHDRAISQAEREAKEEQLKHATSHLSRASGIFTYLSETVLSELQQSASVTKFKLPPDLLPEVNTALSRMTLADAQTLAIRKLLSKSFYDCNIAPGPPLPKSHPAPGLIAKLHLECVSLYSTARTLAKTPSASSKSSEDVSPELRHYLADETSLNSALAKKWLGIDAGENGGQKRGGEAVGFLIWAKKELQDIKDGGKGAALAKGEKEKRDRNLRKEKVAIELETIDSWLKHYKKVNDTIHFQPVPSQAELQSRIPTGVSAVFSIPYVPQKPAFGPGSEARIQKEQATLDQGDSMSGSSTYAGAGEYY</sequence>
<dbReference type="PANTHER" id="PTHR40463:SF1">
    <property type="entry name" value="PH-RESPONSE REGULATOR PROTEIN PALC"/>
    <property type="match status" value="1"/>
</dbReference>
<proteinExistence type="inferred from homology"/>
<dbReference type="InterPro" id="IPR037505">
    <property type="entry name" value="pH-resp_palC"/>
</dbReference>
<evidence type="ECO:0000313" key="6">
    <source>
        <dbReference type="Proteomes" id="UP001142393"/>
    </source>
</evidence>
<dbReference type="CDD" id="cd09245">
    <property type="entry name" value="BRO1_UmRIM23-like"/>
    <property type="match status" value="1"/>
</dbReference>
<evidence type="ECO:0000259" key="4">
    <source>
        <dbReference type="PROSITE" id="PS51180"/>
    </source>
</evidence>
<comment type="caution">
    <text evidence="5">The sequence shown here is derived from an EMBL/GenBank/DDBJ whole genome shotgun (WGS) entry which is preliminary data.</text>
</comment>
<feature type="region of interest" description="Disordered" evidence="3">
    <location>
        <begin position="426"/>
        <end position="449"/>
    </location>
</feature>
<feature type="domain" description="BRO1" evidence="4">
    <location>
        <begin position="1"/>
        <end position="449"/>
    </location>
</feature>
<dbReference type="GO" id="GO:0071467">
    <property type="term" value="P:cellular response to pH"/>
    <property type="evidence" value="ECO:0007669"/>
    <property type="project" value="InterPro"/>
</dbReference>
<dbReference type="AlphaFoldDB" id="A0A9W8P9D9"/>
<dbReference type="PROSITE" id="PS51180">
    <property type="entry name" value="BRO1"/>
    <property type="match status" value="1"/>
</dbReference>
<reference evidence="5 6" key="1">
    <citation type="journal article" date="2023" name="Proc. Natl. Acad. Sci. U.S.A.">
        <title>A global phylogenomic analysis of the shiitake genus Lentinula.</title>
        <authorList>
            <person name="Sierra-Patev S."/>
            <person name="Min B."/>
            <person name="Naranjo-Ortiz M."/>
            <person name="Looney B."/>
            <person name="Konkel Z."/>
            <person name="Slot J.C."/>
            <person name="Sakamoto Y."/>
            <person name="Steenwyk J.L."/>
            <person name="Rokas A."/>
            <person name="Carro J."/>
            <person name="Camarero S."/>
            <person name="Ferreira P."/>
            <person name="Molpeceres G."/>
            <person name="Ruiz-Duenas F.J."/>
            <person name="Serrano A."/>
            <person name="Henrissat B."/>
            <person name="Drula E."/>
            <person name="Hughes K.W."/>
            <person name="Mata J.L."/>
            <person name="Ishikawa N.K."/>
            <person name="Vargas-Isla R."/>
            <person name="Ushijima S."/>
            <person name="Smith C.A."/>
            <person name="Donoghue J."/>
            <person name="Ahrendt S."/>
            <person name="Andreopoulos W."/>
            <person name="He G."/>
            <person name="LaButti K."/>
            <person name="Lipzen A."/>
            <person name="Ng V."/>
            <person name="Riley R."/>
            <person name="Sandor L."/>
            <person name="Barry K."/>
            <person name="Martinez A.T."/>
            <person name="Xiao Y."/>
            <person name="Gibbons J.G."/>
            <person name="Terashima K."/>
            <person name="Grigoriev I.V."/>
            <person name="Hibbett D."/>
        </authorList>
    </citation>
    <scope>NUCLEOTIDE SEQUENCE [LARGE SCALE GENOMIC DNA]</scope>
    <source>
        <strain evidence="5 6">TFB7810</strain>
    </source>
</reference>
<dbReference type="InterPro" id="IPR038499">
    <property type="entry name" value="BRO1_sf"/>
</dbReference>
<dbReference type="SMART" id="SM01041">
    <property type="entry name" value="BRO1"/>
    <property type="match status" value="1"/>
</dbReference>
<dbReference type="Pfam" id="PF03097">
    <property type="entry name" value="BRO1"/>
    <property type="match status" value="1"/>
</dbReference>
<evidence type="ECO:0000256" key="1">
    <source>
        <dbReference type="ARBA" id="ARBA00010997"/>
    </source>
</evidence>
<gene>
    <name evidence="5" type="ORF">DFH05DRAFT_1389616</name>
</gene>
<dbReference type="PANTHER" id="PTHR40463">
    <property type="entry name" value="PH-RESPONSE REGULATOR PROTEIN PALC"/>
    <property type="match status" value="1"/>
</dbReference>
<feature type="compositionally biased region" description="Polar residues" evidence="3">
    <location>
        <begin position="426"/>
        <end position="442"/>
    </location>
</feature>
<evidence type="ECO:0000313" key="5">
    <source>
        <dbReference type="EMBL" id="KAJ3749566.1"/>
    </source>
</evidence>
<dbReference type="InterPro" id="IPR004328">
    <property type="entry name" value="BRO1_dom"/>
</dbReference>
<evidence type="ECO:0000256" key="2">
    <source>
        <dbReference type="ARBA" id="ARBA00022193"/>
    </source>
</evidence>
<dbReference type="Proteomes" id="UP001142393">
    <property type="component" value="Unassembled WGS sequence"/>
</dbReference>
<dbReference type="GO" id="GO:0005886">
    <property type="term" value="C:plasma membrane"/>
    <property type="evidence" value="ECO:0007669"/>
    <property type="project" value="TreeGrafter"/>
</dbReference>
<organism evidence="5 6">
    <name type="scientific">Lentinula detonsa</name>
    <dbReference type="NCBI Taxonomy" id="2804962"/>
    <lineage>
        <taxon>Eukaryota</taxon>
        <taxon>Fungi</taxon>
        <taxon>Dikarya</taxon>
        <taxon>Basidiomycota</taxon>
        <taxon>Agaricomycotina</taxon>
        <taxon>Agaricomycetes</taxon>
        <taxon>Agaricomycetidae</taxon>
        <taxon>Agaricales</taxon>
        <taxon>Marasmiineae</taxon>
        <taxon>Omphalotaceae</taxon>
        <taxon>Lentinula</taxon>
    </lineage>
</organism>
<protein>
    <recommendedName>
        <fullName evidence="2">pH-response regulator protein palC</fullName>
    </recommendedName>
</protein>
<dbReference type="Gene3D" id="1.25.40.280">
    <property type="entry name" value="alix/aip1 like domains"/>
    <property type="match status" value="1"/>
</dbReference>
<comment type="similarity">
    <text evidence="1">Belongs to the palC family.</text>
</comment>
<accession>A0A9W8P9D9</accession>
<evidence type="ECO:0000256" key="3">
    <source>
        <dbReference type="SAM" id="MobiDB-lite"/>
    </source>
</evidence>